<evidence type="ECO:0000313" key="5">
    <source>
        <dbReference type="Proteomes" id="UP000474296"/>
    </source>
</evidence>
<dbReference type="AlphaFoldDB" id="A0A6M0CJ13"/>
<sequence>MKKVLSFAAIFLIIGSCFAQDFGVYQRNEFKSDKGILPYRIFFPDNFDATKEYPILFFLHGAGERGNNNESQLVHGASLFIKKEIHTKYPAIVVLPQCPATDYWSNVNVVTDQAGKRDFQFKKEGPPTDALHMVIGLIEQTLKNYPIKKDQVYVGGLSMGGMGTFELVRRIPNTFAAAFAICGGANVETAPKLTNTDWWIFHGAKDQVVPVELSQAMNTALKNAGANVKLTIYPEDGHDSWTSAFAEPDFMDWLFSKRKK</sequence>
<keyword evidence="1 2" id="KW-0732">Signal</keyword>
<dbReference type="GO" id="GO:0016787">
    <property type="term" value="F:hydrolase activity"/>
    <property type="evidence" value="ECO:0007669"/>
    <property type="project" value="InterPro"/>
</dbReference>
<dbReference type="InterPro" id="IPR003140">
    <property type="entry name" value="PLipase/COase/thioEstase"/>
</dbReference>
<evidence type="ECO:0000259" key="3">
    <source>
        <dbReference type="Pfam" id="PF02230"/>
    </source>
</evidence>
<reference evidence="4 5" key="1">
    <citation type="submission" date="2020-01" db="EMBL/GenBank/DDBJ databases">
        <title>Spongiivirga citrea KCTC 32990T.</title>
        <authorList>
            <person name="Wang G."/>
        </authorList>
    </citation>
    <scope>NUCLEOTIDE SEQUENCE [LARGE SCALE GENOMIC DNA]</scope>
    <source>
        <strain evidence="4 5">KCTC 32990</strain>
    </source>
</reference>
<feature type="domain" description="Phospholipase/carboxylesterase/thioesterase" evidence="3">
    <location>
        <begin position="50"/>
        <end position="245"/>
    </location>
</feature>
<accession>A0A6M0CJ13</accession>
<evidence type="ECO:0000256" key="2">
    <source>
        <dbReference type="SAM" id="SignalP"/>
    </source>
</evidence>
<name>A0A6M0CJ13_9FLAO</name>
<feature type="signal peptide" evidence="2">
    <location>
        <begin position="1"/>
        <end position="19"/>
    </location>
</feature>
<comment type="caution">
    <text evidence="4">The sequence shown here is derived from an EMBL/GenBank/DDBJ whole genome shotgun (WGS) entry which is preliminary data.</text>
</comment>
<dbReference type="PANTHER" id="PTHR43037:SF1">
    <property type="entry name" value="BLL1128 PROTEIN"/>
    <property type="match status" value="1"/>
</dbReference>
<dbReference type="InterPro" id="IPR050955">
    <property type="entry name" value="Plant_Biomass_Hydrol_Est"/>
</dbReference>
<dbReference type="PANTHER" id="PTHR43037">
    <property type="entry name" value="UNNAMED PRODUCT-RELATED"/>
    <property type="match status" value="1"/>
</dbReference>
<evidence type="ECO:0000313" key="4">
    <source>
        <dbReference type="EMBL" id="NER17905.1"/>
    </source>
</evidence>
<feature type="chain" id="PRO_5026913694" evidence="2">
    <location>
        <begin position="20"/>
        <end position="260"/>
    </location>
</feature>
<dbReference type="Pfam" id="PF02230">
    <property type="entry name" value="Abhydrolase_2"/>
    <property type="match status" value="1"/>
</dbReference>
<gene>
    <name evidence="4" type="ORF">GWK10_11830</name>
</gene>
<dbReference type="Gene3D" id="3.40.50.1820">
    <property type="entry name" value="alpha/beta hydrolase"/>
    <property type="match status" value="1"/>
</dbReference>
<evidence type="ECO:0000256" key="1">
    <source>
        <dbReference type="ARBA" id="ARBA00022729"/>
    </source>
</evidence>
<dbReference type="Proteomes" id="UP000474296">
    <property type="component" value="Unassembled WGS sequence"/>
</dbReference>
<protein>
    <submittedName>
        <fullName evidence="4">Phospholipase</fullName>
    </submittedName>
</protein>
<dbReference type="EMBL" id="JAABOQ010000004">
    <property type="protein sequence ID" value="NER17905.1"/>
    <property type="molecule type" value="Genomic_DNA"/>
</dbReference>
<keyword evidence="5" id="KW-1185">Reference proteome</keyword>
<dbReference type="SUPFAM" id="SSF53474">
    <property type="entry name" value="alpha/beta-Hydrolases"/>
    <property type="match status" value="1"/>
</dbReference>
<dbReference type="InterPro" id="IPR029058">
    <property type="entry name" value="AB_hydrolase_fold"/>
</dbReference>
<dbReference type="PROSITE" id="PS51257">
    <property type="entry name" value="PROKAR_LIPOPROTEIN"/>
    <property type="match status" value="1"/>
</dbReference>
<proteinExistence type="predicted"/>
<organism evidence="4 5">
    <name type="scientific">Spongiivirga citrea</name>
    <dbReference type="NCBI Taxonomy" id="1481457"/>
    <lineage>
        <taxon>Bacteria</taxon>
        <taxon>Pseudomonadati</taxon>
        <taxon>Bacteroidota</taxon>
        <taxon>Flavobacteriia</taxon>
        <taxon>Flavobacteriales</taxon>
        <taxon>Flavobacteriaceae</taxon>
        <taxon>Spongiivirga</taxon>
    </lineage>
</organism>
<dbReference type="RefSeq" id="WP_164032573.1">
    <property type="nucleotide sequence ID" value="NZ_JAABOQ010000004.1"/>
</dbReference>